<reference evidence="1" key="1">
    <citation type="submission" date="2014-05" db="EMBL/GenBank/DDBJ databases">
        <authorList>
            <person name="Chronopoulou M."/>
        </authorList>
    </citation>
    <scope>NUCLEOTIDE SEQUENCE</scope>
    <source>
        <tissue evidence="1">Whole organism</tissue>
    </source>
</reference>
<evidence type="ECO:0000313" key="1">
    <source>
        <dbReference type="EMBL" id="CDW48717.1"/>
    </source>
</evidence>
<accession>A0A0K2VEV4</accession>
<sequence>MAFIASIAESELSSIFPRNVITKEALGFEVLRSESFLSYTLVMKLNKE</sequence>
<dbReference type="EMBL" id="HACA01031356">
    <property type="protein sequence ID" value="CDW48717.1"/>
    <property type="molecule type" value="Transcribed_RNA"/>
</dbReference>
<proteinExistence type="predicted"/>
<name>A0A0K2VEV4_LEPSM</name>
<organism evidence="1">
    <name type="scientific">Lepeophtheirus salmonis</name>
    <name type="common">Salmon louse</name>
    <name type="synonym">Caligus salmonis</name>
    <dbReference type="NCBI Taxonomy" id="72036"/>
    <lineage>
        <taxon>Eukaryota</taxon>
        <taxon>Metazoa</taxon>
        <taxon>Ecdysozoa</taxon>
        <taxon>Arthropoda</taxon>
        <taxon>Crustacea</taxon>
        <taxon>Multicrustacea</taxon>
        <taxon>Hexanauplia</taxon>
        <taxon>Copepoda</taxon>
        <taxon>Siphonostomatoida</taxon>
        <taxon>Caligidae</taxon>
        <taxon>Lepeophtheirus</taxon>
    </lineage>
</organism>
<dbReference type="AlphaFoldDB" id="A0A0K2VEV4"/>
<protein>
    <submittedName>
        <fullName evidence="1">Uncharacterized protein</fullName>
    </submittedName>
</protein>